<feature type="domain" description="MPN635 N-terminal" evidence="1">
    <location>
        <begin position="153"/>
        <end position="243"/>
    </location>
</feature>
<evidence type="ECO:0000313" key="2">
    <source>
        <dbReference type="EMBL" id="RIE11531.1"/>
    </source>
</evidence>
<gene>
    <name evidence="2" type="ORF">SMC2_09015</name>
</gene>
<reference evidence="2 3" key="1">
    <citation type="submission" date="2018-09" db="EMBL/GenBank/DDBJ databases">
        <title>Discovery and Ecogenomic Context for Candidatus Cryosericales, a Global Caldiserica Order Active in Thawing Permafrost.</title>
        <authorList>
            <person name="Martinez M.A."/>
            <person name="Woodcroft B.J."/>
            <person name="Ignacio Espinoza J.C."/>
            <person name="Zayed A."/>
            <person name="Singleton C.M."/>
            <person name="Boyd J."/>
            <person name="Li Y.-F."/>
            <person name="Purvine S."/>
            <person name="Maughan H."/>
            <person name="Hodgkins S.B."/>
            <person name="Anderson D."/>
            <person name="Sederholm M."/>
            <person name="Temperton B."/>
            <person name="Saleska S.R."/>
            <person name="Tyson G.W."/>
            <person name="Rich V.I."/>
        </authorList>
    </citation>
    <scope>NUCLEOTIDE SEQUENCE [LARGE SCALE GENOMIC DNA]</scope>
    <source>
        <strain evidence="2 3">SMC2</strain>
    </source>
</reference>
<keyword evidence="2" id="KW-0547">Nucleotide-binding</keyword>
<dbReference type="GO" id="GO:0005524">
    <property type="term" value="F:ATP binding"/>
    <property type="evidence" value="ECO:0007669"/>
    <property type="project" value="UniProtKB-KW"/>
</dbReference>
<keyword evidence="3" id="KW-1185">Reference proteome</keyword>
<evidence type="ECO:0000313" key="3">
    <source>
        <dbReference type="Proteomes" id="UP000265724"/>
    </source>
</evidence>
<organism evidence="2 3">
    <name type="scientific">Candidatus Cryosericum hinesii</name>
    <dbReference type="NCBI Taxonomy" id="2290915"/>
    <lineage>
        <taxon>Bacteria</taxon>
        <taxon>Pseudomonadati</taxon>
        <taxon>Caldisericota/Cryosericota group</taxon>
        <taxon>Candidatus Cryosericota</taxon>
        <taxon>Candidatus Cryosericia</taxon>
        <taxon>Candidatus Cryosericales</taxon>
        <taxon>Candidatus Cryosericaceae</taxon>
        <taxon>Candidatus Cryosericum</taxon>
    </lineage>
</organism>
<comment type="caution">
    <text evidence="2">The sequence shown here is derived from an EMBL/GenBank/DDBJ whole genome shotgun (WGS) entry which is preliminary data.</text>
</comment>
<accession>A0ABX9MBX2</accession>
<proteinExistence type="predicted"/>
<evidence type="ECO:0000259" key="1">
    <source>
        <dbReference type="Pfam" id="PF25856"/>
    </source>
</evidence>
<dbReference type="InterPro" id="IPR036890">
    <property type="entry name" value="HATPase_C_sf"/>
</dbReference>
<name>A0ABX9MBX2_9BACT</name>
<dbReference type="SUPFAM" id="SSF55874">
    <property type="entry name" value="ATPase domain of HSP90 chaperone/DNA topoisomerase II/histidine kinase"/>
    <property type="match status" value="1"/>
</dbReference>
<dbReference type="EMBL" id="QXIX01000061">
    <property type="protein sequence ID" value="RIE11531.1"/>
    <property type="molecule type" value="Genomic_DNA"/>
</dbReference>
<protein>
    <submittedName>
        <fullName evidence="2">ATP-binding protein</fullName>
    </submittedName>
</protein>
<sequence length="475" mass="53571">MAIRLFDLNIEEVLEDWEVEHAMREVIANALDEQTITKTSDITISKDSSGDWHIRDFGRGLQIEHFTLNENKEKLDAQSGVIGKFGVGLKDALATFHRRSVDVVIRSSAGTFRLKEECKHGFDNIITLHVEYDGTKEGVQGTDFALHGVTDESIAKAKSFFMKFSGEEVLEATAYGQILRRRGDVGRIYIMGVFANEEPNFLFSYNVSSLTDAMKKRLNRERLNVGRTTYADRVKTILKSARSKTVQDLLAEQVQLRASGTQCDEMSWIEISQMALNLLHQQNHVAYFTEQQLASNPDIADHVKSDGLKVVVISEQQQEKLQEQSRSGGPTVRTMDEYIREFNESFQFKFVDAAQLTEQERHVYDCTDRILSLVGLSSHQVPPIRISETMRITTNDTGGLWEMTTRTIIIKRAQLLSFASYAGVLLHEVAHVISGTADVTRDFESLLTKYLGQTSAAAIENAPVHRFAGIFRNHT</sequence>
<keyword evidence="2" id="KW-0067">ATP-binding</keyword>
<dbReference type="Proteomes" id="UP000265724">
    <property type="component" value="Unassembled WGS sequence"/>
</dbReference>
<dbReference type="InterPro" id="IPR058987">
    <property type="entry name" value="MPN635_N"/>
</dbReference>
<dbReference type="Pfam" id="PF25856">
    <property type="entry name" value="MPN635_N"/>
    <property type="match status" value="1"/>
</dbReference>